<gene>
    <name evidence="10" type="ordered locus">CAALFM_C203910CA</name>
    <name evidence="9" type="ordered locus">orf19.8454</name>
</gene>
<evidence type="ECO:0000313" key="10">
    <source>
        <dbReference type="EMBL" id="AOW27418.1"/>
    </source>
</evidence>
<evidence type="ECO:0000313" key="9">
    <source>
        <dbReference type="CGD" id="CAL0000199621"/>
    </source>
</evidence>
<keyword evidence="6" id="KW-0106">Calcium</keyword>
<dbReference type="EMBL" id="CP017624">
    <property type="protein sequence ID" value="AOW27418.1"/>
    <property type="molecule type" value="Genomic_DNA"/>
</dbReference>
<evidence type="ECO:0000256" key="2">
    <source>
        <dbReference type="ARBA" id="ARBA00007658"/>
    </source>
</evidence>
<dbReference type="OrthoDB" id="8118055at2759"/>
<dbReference type="InterPro" id="IPR044674">
    <property type="entry name" value="EDEM1/2/3"/>
</dbReference>
<dbReference type="GO" id="GO:0044322">
    <property type="term" value="C:endoplasmic reticulum quality control compartment"/>
    <property type="evidence" value="ECO:0007669"/>
    <property type="project" value="GOC"/>
</dbReference>
<accession>A0A1D8PH01</accession>
<evidence type="ECO:0000256" key="3">
    <source>
        <dbReference type="ARBA" id="ARBA00022824"/>
    </source>
</evidence>
<keyword evidence="11" id="KW-1185">Reference proteome</keyword>
<dbReference type="InterPro" id="IPR036026">
    <property type="entry name" value="Seven-hairpin_glycosidases"/>
</dbReference>
<dbReference type="VEuPathDB" id="FungiDB:C2_03910C_A"/>
<dbReference type="PRINTS" id="PR00747">
    <property type="entry name" value="GLYHDRLASE47"/>
</dbReference>
<dbReference type="CGD" id="CAL0000199621">
    <property type="gene designation" value="orf19.8454"/>
</dbReference>
<reference evidence="10 11" key="3">
    <citation type="journal article" date="2013" name="Genome Biol.">
        <title>Assembly of a phased diploid Candida albicans genome facilitates allele-specific measurements and provides a simple model for repeat and indel structure.</title>
        <authorList>
            <person name="Muzzey D."/>
            <person name="Schwartz K."/>
            <person name="Weissman J.S."/>
            <person name="Sherlock G."/>
        </authorList>
    </citation>
    <scope>NUCLEOTIDE SEQUENCE [LARGE SCALE GENOMIC DNA]</scope>
    <source>
        <strain evidence="11">SC5314 / ATCC MYA-2876</strain>
    </source>
</reference>
<dbReference type="STRING" id="237561.A0A1D8PH01"/>
<dbReference type="SMR" id="A0A1D8PH01"/>
<dbReference type="PANTHER" id="PTHR45679">
    <property type="entry name" value="ER DEGRADATION-ENHANCING ALPHA-MANNOSIDASE-LIKE PROTEIN 2"/>
    <property type="match status" value="1"/>
</dbReference>
<evidence type="ECO:0000256" key="1">
    <source>
        <dbReference type="ARBA" id="ARBA00004240"/>
    </source>
</evidence>
<dbReference type="InterPro" id="IPR012341">
    <property type="entry name" value="6hp_glycosidase-like_sf"/>
</dbReference>
<proteinExistence type="inferred from homology"/>
<feature type="signal peptide" evidence="8">
    <location>
        <begin position="1"/>
        <end position="24"/>
    </location>
</feature>
<dbReference type="InterPro" id="IPR001382">
    <property type="entry name" value="Glyco_hydro_47"/>
</dbReference>
<dbReference type="Pfam" id="PF01532">
    <property type="entry name" value="Glyco_hydro_47"/>
    <property type="match status" value="1"/>
</dbReference>
<dbReference type="RefSeq" id="XP_720958.2">
    <property type="nucleotide sequence ID" value="XM_715865.2"/>
</dbReference>
<sequence length="842" mass="97138">MFLGLFHNYIFLVILSLKIIPINAYSPYNSSFTSEHIRYLQNETQALFDHSWKSYMKYGFPFDEITPISCEPLGPDFDDYENTVRNDARGNISSMVLDNIDTLIIFERWDELEYILKYLSDNKQDFFNQDTVVQVFETCIRHLGGLLSAHLLLTDITNKPITLSTKYQPLREISNKYNGFLLDMAHDLGLRLIPSYQTSTTNIPLPRINLAYGLKKVPPKLQRDACTSGVMTPVLEFTLLSRLTGDRQFEYYSQLSFWKLWSSKSALNLLPMTIDPIANQWKDSITGIGASIDSFYEYAAKSAILFNDDYMWTVFKTSYRALLSHSAQGGKGTMIFPNVGIYDGVVFSPWIDSLGAFWSGLQVLTGQLQDAIKTHVVYLKIWDFFDSIPERWIYNHQHHHQGNKKVKRNKKKFKAEDSIDLEWYPLRPEFIESTYYLYRATKDPMYLQIGERVLNLLGDRYKAPCGLSGLQDVRTAERQDRMESFVVGETLKYLYLLFDTKDEIFLHNSTIMQNKNWIFSTEAHPLWLNKKIDLIGDSLTQSSNEISSAIMGEKPYHKNSLKPNKDLLKIPNSAFIRNITLPQPELVDIEGITEDVSHIAKKSSFAGRFDTCQLNPWNKSVDSFLESSYYKWPYLFNADYAFENSFRKPRYLSQTNLDGSYIELTKEFYNKFTMFNGANLICPRTSTTAVYEVFWGDIKQCEYIEVSEIYHTKFSNESLMAPGDIWIPSLNGLRVVLEELVPGKVDTFNNVVTEEQLLALQDSNNNEDDNNNNDDYRIRLVNSGLRIKRVNGVVIDEGVTLWTLPFEPSEQSNEEDGMIGITEDARVVIQGKVVENLFVWYG</sequence>
<feature type="active site" description="Proton donor" evidence="5">
    <location>
        <position position="137"/>
    </location>
</feature>
<dbReference type="GO" id="GO:0005975">
    <property type="term" value="P:carbohydrate metabolic process"/>
    <property type="evidence" value="ECO:0007669"/>
    <property type="project" value="InterPro"/>
</dbReference>
<feature type="active site" evidence="5">
    <location>
        <position position="429"/>
    </location>
</feature>
<comment type="subcellular location">
    <subcellularLocation>
        <location evidence="1">Endoplasmic reticulum</location>
    </subcellularLocation>
</comment>
<dbReference type="EC" id="3.2.1.-" evidence="7"/>
<dbReference type="GO" id="GO:1904380">
    <property type="term" value="P:endoplasmic reticulum mannose trimming"/>
    <property type="evidence" value="ECO:0007669"/>
    <property type="project" value="EnsemblFungi"/>
</dbReference>
<dbReference type="PANTHER" id="PTHR45679:SF5">
    <property type="entry name" value="ER DEGRADATION-ENHANCING ALPHA-MANNOSIDASE-LIKE PROTEIN 1"/>
    <property type="match status" value="1"/>
</dbReference>
<keyword evidence="7" id="KW-0378">Hydrolase</keyword>
<reference evidence="10 11" key="2">
    <citation type="journal article" date="2007" name="Genome Biol.">
        <title>Assembly of the Candida albicans genome into sixteen supercontigs aligned on the eight chromosomes.</title>
        <authorList>
            <person name="van het Hoog M."/>
            <person name="Rast T.J."/>
            <person name="Martchenko M."/>
            <person name="Grindle S."/>
            <person name="Dignard D."/>
            <person name="Hogues H."/>
            <person name="Cuomo C."/>
            <person name="Berriman M."/>
            <person name="Scherer S."/>
            <person name="Magee B.B."/>
            <person name="Whiteway M."/>
            <person name="Chibana H."/>
            <person name="Nantel A."/>
            <person name="Magee P.T."/>
        </authorList>
    </citation>
    <scope>GENOME REANNOTATION</scope>
    <source>
        <strain evidence="11">SC5314 / ATCC MYA-2876</strain>
    </source>
</reference>
<keyword evidence="3" id="KW-0256">Endoplasmic reticulum</keyword>
<evidence type="ECO:0000256" key="6">
    <source>
        <dbReference type="PIRSR" id="PIRSR601382-2"/>
    </source>
</evidence>
<dbReference type="GO" id="GO:0016020">
    <property type="term" value="C:membrane"/>
    <property type="evidence" value="ECO:0007669"/>
    <property type="project" value="InterPro"/>
</dbReference>
<dbReference type="Proteomes" id="UP000000559">
    <property type="component" value="Chromosome 2"/>
</dbReference>
<feature type="active site" evidence="5">
    <location>
        <position position="293"/>
    </location>
</feature>
<keyword evidence="7" id="KW-0326">Glycosidase</keyword>
<feature type="binding site" evidence="6">
    <location>
        <position position="521"/>
    </location>
    <ligand>
        <name>Ca(2+)</name>
        <dbReference type="ChEBI" id="CHEBI:29108"/>
    </ligand>
</feature>
<dbReference type="GO" id="GO:0030246">
    <property type="term" value="F:carbohydrate binding"/>
    <property type="evidence" value="ECO:0007669"/>
    <property type="project" value="EnsemblFungi"/>
</dbReference>
<dbReference type="FunCoup" id="A0A1D8PH01">
    <property type="interactions" value="537"/>
</dbReference>
<evidence type="ECO:0000256" key="4">
    <source>
        <dbReference type="ARBA" id="ARBA00023180"/>
    </source>
</evidence>
<feature type="chain" id="PRO_5009111101" description="alpha-1,2-Mannosidase" evidence="8">
    <location>
        <begin position="25"/>
        <end position="842"/>
    </location>
</feature>
<dbReference type="InParanoid" id="A0A1D8PH01"/>
<dbReference type="GO" id="GO:0005509">
    <property type="term" value="F:calcium ion binding"/>
    <property type="evidence" value="ECO:0007669"/>
    <property type="project" value="InterPro"/>
</dbReference>
<comment type="cofactor">
    <cofactor evidence="6">
        <name>Ca(2+)</name>
        <dbReference type="ChEBI" id="CHEBI:29108"/>
    </cofactor>
</comment>
<dbReference type="AlphaFoldDB" id="A0A1D8PH01"/>
<evidence type="ECO:0000256" key="7">
    <source>
        <dbReference type="RuleBase" id="RU361193"/>
    </source>
</evidence>
<dbReference type="GO" id="GO:0097466">
    <property type="term" value="P:ubiquitin-dependent glycoprotein ERAD pathway"/>
    <property type="evidence" value="ECO:0007669"/>
    <property type="project" value="EnsemblFungi"/>
</dbReference>
<reference evidence="10 11" key="1">
    <citation type="journal article" date="2004" name="Proc. Natl. Acad. Sci. U.S.A.">
        <title>The diploid genome sequence of Candida albicans.</title>
        <authorList>
            <person name="Jones T."/>
            <person name="Federspiel N.A."/>
            <person name="Chibana H."/>
            <person name="Dungan J."/>
            <person name="Kalman S."/>
            <person name="Magee B.B."/>
            <person name="Newport G."/>
            <person name="Thorstenson Y.R."/>
            <person name="Agabian N."/>
            <person name="Magee P.T."/>
            <person name="Davis R.W."/>
            <person name="Scherer S."/>
        </authorList>
    </citation>
    <scope>NUCLEOTIDE SEQUENCE [LARGE SCALE GENOMIC DNA]</scope>
    <source>
        <strain evidence="11">SC5314 / ATCC MYA-2876</strain>
    </source>
</reference>
<protein>
    <recommendedName>
        <fullName evidence="7">alpha-1,2-Mannosidase</fullName>
        <ecNumber evidence="7">3.2.1.-</ecNumber>
    </recommendedName>
</protein>
<evidence type="ECO:0000313" key="11">
    <source>
        <dbReference type="Proteomes" id="UP000000559"/>
    </source>
</evidence>
<dbReference type="Gene3D" id="1.50.10.10">
    <property type="match status" value="1"/>
</dbReference>
<dbReference type="GO" id="GO:0004571">
    <property type="term" value="F:mannosyl-oligosaccharide 1,2-alpha-mannosidase activity"/>
    <property type="evidence" value="ECO:0007669"/>
    <property type="project" value="EnsemblFungi"/>
</dbReference>
<name>A0A1D8PH01_CANAL</name>
<dbReference type="GO" id="GO:0106055">
    <property type="term" value="C:mannosyl-oligosaccharide 1,2-alpha-mannosidase complex"/>
    <property type="evidence" value="ECO:0007669"/>
    <property type="project" value="EnsemblFungi"/>
</dbReference>
<dbReference type="SUPFAM" id="SSF48225">
    <property type="entry name" value="Seven-hairpin glycosidases"/>
    <property type="match status" value="1"/>
</dbReference>
<organism evidence="10 11">
    <name type="scientific">Candida albicans (strain SC5314 / ATCC MYA-2876)</name>
    <name type="common">Yeast</name>
    <dbReference type="NCBI Taxonomy" id="237561"/>
    <lineage>
        <taxon>Eukaryota</taxon>
        <taxon>Fungi</taxon>
        <taxon>Dikarya</taxon>
        <taxon>Ascomycota</taxon>
        <taxon>Saccharomycotina</taxon>
        <taxon>Pichiomycetes</taxon>
        <taxon>Debaryomycetaceae</taxon>
        <taxon>Candida/Lodderomyces clade</taxon>
        <taxon>Candida</taxon>
    </lineage>
</organism>
<dbReference type="GO" id="GO:1900103">
    <property type="term" value="P:positive regulation of endoplasmic reticulum unfolded protein response"/>
    <property type="evidence" value="ECO:0007669"/>
    <property type="project" value="EnsemblFungi"/>
</dbReference>
<evidence type="ECO:0000256" key="5">
    <source>
        <dbReference type="PIRSR" id="PIRSR601382-1"/>
    </source>
</evidence>
<dbReference type="KEGG" id="cal:CAALFM_C203910CA"/>
<evidence type="ECO:0000256" key="8">
    <source>
        <dbReference type="SAM" id="SignalP"/>
    </source>
</evidence>
<keyword evidence="8" id="KW-0732">Signal</keyword>
<keyword evidence="6" id="KW-0479">Metal-binding</keyword>
<dbReference type="eggNOG" id="KOG2429">
    <property type="taxonomic scope" value="Eukaryota"/>
</dbReference>
<feature type="active site" description="Proton donor" evidence="5">
    <location>
        <position position="390"/>
    </location>
</feature>
<dbReference type="GeneID" id="3637426"/>
<comment type="similarity">
    <text evidence="2 7">Belongs to the glycosyl hydrolase 47 family.</text>
</comment>
<keyword evidence="4" id="KW-0325">Glycoprotein</keyword>